<feature type="region of interest" description="Disordered" evidence="1">
    <location>
        <begin position="435"/>
        <end position="500"/>
    </location>
</feature>
<protein>
    <submittedName>
        <fullName evidence="2">Uncharacterized protein</fullName>
    </submittedName>
</protein>
<feature type="compositionally biased region" description="Polar residues" evidence="1">
    <location>
        <begin position="647"/>
        <end position="661"/>
    </location>
</feature>
<feature type="compositionally biased region" description="Polar residues" evidence="1">
    <location>
        <begin position="478"/>
        <end position="488"/>
    </location>
</feature>
<feature type="region of interest" description="Disordered" evidence="1">
    <location>
        <begin position="229"/>
        <end position="254"/>
    </location>
</feature>
<keyword evidence="3" id="KW-1185">Reference proteome</keyword>
<proteinExistence type="predicted"/>
<dbReference type="OrthoDB" id="3263163at2759"/>
<feature type="compositionally biased region" description="Polar residues" evidence="1">
    <location>
        <begin position="345"/>
        <end position="365"/>
    </location>
</feature>
<evidence type="ECO:0000313" key="3">
    <source>
        <dbReference type="Proteomes" id="UP000559256"/>
    </source>
</evidence>
<feature type="compositionally biased region" description="Pro residues" evidence="1">
    <location>
        <begin position="242"/>
        <end position="254"/>
    </location>
</feature>
<feature type="region of interest" description="Disordered" evidence="1">
    <location>
        <begin position="290"/>
        <end position="368"/>
    </location>
</feature>
<name>A0A8H5CQ57_9AGAR</name>
<gene>
    <name evidence="2" type="ORF">D9758_010446</name>
</gene>
<evidence type="ECO:0000256" key="1">
    <source>
        <dbReference type="SAM" id="MobiDB-lite"/>
    </source>
</evidence>
<dbReference type="EMBL" id="JAACJM010000115">
    <property type="protein sequence ID" value="KAF5345046.1"/>
    <property type="molecule type" value="Genomic_DNA"/>
</dbReference>
<feature type="region of interest" description="Disordered" evidence="1">
    <location>
        <begin position="526"/>
        <end position="599"/>
    </location>
</feature>
<dbReference type="AlphaFoldDB" id="A0A8H5CQ57"/>
<comment type="caution">
    <text evidence="2">The sequence shown here is derived from an EMBL/GenBank/DDBJ whole genome shotgun (WGS) entry which is preliminary data.</text>
</comment>
<organism evidence="2 3">
    <name type="scientific">Tetrapyrgos nigripes</name>
    <dbReference type="NCBI Taxonomy" id="182062"/>
    <lineage>
        <taxon>Eukaryota</taxon>
        <taxon>Fungi</taxon>
        <taxon>Dikarya</taxon>
        <taxon>Basidiomycota</taxon>
        <taxon>Agaricomycotina</taxon>
        <taxon>Agaricomycetes</taxon>
        <taxon>Agaricomycetidae</taxon>
        <taxon>Agaricales</taxon>
        <taxon>Marasmiineae</taxon>
        <taxon>Marasmiaceae</taxon>
        <taxon>Tetrapyrgos</taxon>
    </lineage>
</organism>
<reference evidence="2 3" key="1">
    <citation type="journal article" date="2020" name="ISME J.">
        <title>Uncovering the hidden diversity of litter-decomposition mechanisms in mushroom-forming fungi.</title>
        <authorList>
            <person name="Floudas D."/>
            <person name="Bentzer J."/>
            <person name="Ahren D."/>
            <person name="Johansson T."/>
            <person name="Persson P."/>
            <person name="Tunlid A."/>
        </authorList>
    </citation>
    <scope>NUCLEOTIDE SEQUENCE [LARGE SCALE GENOMIC DNA]</scope>
    <source>
        <strain evidence="2 3">CBS 291.85</strain>
    </source>
</reference>
<feature type="compositionally biased region" description="Polar residues" evidence="1">
    <location>
        <begin position="578"/>
        <end position="589"/>
    </location>
</feature>
<feature type="region of interest" description="Disordered" evidence="1">
    <location>
        <begin position="386"/>
        <end position="421"/>
    </location>
</feature>
<feature type="compositionally biased region" description="Low complexity" evidence="1">
    <location>
        <begin position="387"/>
        <end position="404"/>
    </location>
</feature>
<evidence type="ECO:0000313" key="2">
    <source>
        <dbReference type="EMBL" id="KAF5345046.1"/>
    </source>
</evidence>
<feature type="region of interest" description="Disordered" evidence="1">
    <location>
        <begin position="684"/>
        <end position="706"/>
    </location>
</feature>
<feature type="region of interest" description="Disordered" evidence="1">
    <location>
        <begin position="622"/>
        <end position="661"/>
    </location>
</feature>
<sequence length="706" mass="75989">MSSRCDASVALVPEQVGLALLLLVDNSQGLRSVWPDIQDHYLPSLFRHIESLPYPTLQTETLVVESNPGICDSGTIGPRHHRTLRDAVADIRFPSQSNNRLTLNIMKKGLELLASTNAAERHAIILAASAPTSGCNDPLSNLDRSRWVLLAQYLAKERIHCHLMISPHADRSLFTTLFEENLRLQNLIEKQTWPPLDGSKIIIRMSGHRDSATQEHPNNIYRASQPLNSFDPSLPVGSTPITPSPSTPLEPQDPAPSLVAQLQQVHGLTKKKVYGAKPVRKPFVSTEVYRENGRKSVSLSPLSPPDTSHGGRVQSSTLASRSARHHQTVPVVLPQFRCHDGAGASPTNRSPISMSSYPQPISSPTSPVPLADYSISSLNPWMEANRQPSTWGSSPSSIIDSSQGYPSLPDPSENLQSTPTSDDFTRLAISAHSSFIPPSFSGREQPTYAHSSISRPPTSPSESTSTSTSTSPGPSHNDYFNGSYSPQENPMPMARTRSSIPQSVYRDELLSHLEVPSKPLTSVLSGFAQGVDSSSSSTSPTPPTRTPPSALFGPSADVQLNPSHVLPVHSARMDTRRSSISPHTSSPPQGYSRFYSVSPIPSSNLPTSSHWEMLPKSMPTAADIPESFGANTNDPALPVDNVAFGTGESQFHQPPSAGNPTISTRVQLHSSQTAVLSPLTIPSTYSSSELSSLPSSGSSSLTGWAG</sequence>
<dbReference type="Proteomes" id="UP000559256">
    <property type="component" value="Unassembled WGS sequence"/>
</dbReference>
<feature type="compositionally biased region" description="Low complexity" evidence="1">
    <location>
        <begin position="451"/>
        <end position="475"/>
    </location>
</feature>
<accession>A0A8H5CQ57</accession>